<dbReference type="Ensembl" id="ENSGMOT00000020064.2">
    <property type="protein sequence ID" value="ENSGMOP00000019586.2"/>
    <property type="gene ID" value="ENSGMOG00000018189.2"/>
</dbReference>
<dbReference type="Gene3D" id="2.40.10.10">
    <property type="entry name" value="Trypsin-like serine proteases"/>
    <property type="match status" value="2"/>
</dbReference>
<reference evidence="10" key="1">
    <citation type="submission" date="2025-08" db="UniProtKB">
        <authorList>
            <consortium name="Ensembl"/>
        </authorList>
    </citation>
    <scope>IDENTIFICATION</scope>
</reference>
<reference evidence="10" key="2">
    <citation type="submission" date="2025-09" db="UniProtKB">
        <authorList>
            <consortium name="Ensembl"/>
        </authorList>
    </citation>
    <scope>IDENTIFICATION</scope>
</reference>
<feature type="domain" description="Peptidase S1" evidence="8">
    <location>
        <begin position="153"/>
        <end position="380"/>
    </location>
</feature>
<proteinExistence type="predicted"/>
<dbReference type="GO" id="GO:0004252">
    <property type="term" value="F:serine-type endopeptidase activity"/>
    <property type="evidence" value="ECO:0007669"/>
    <property type="project" value="InterPro"/>
</dbReference>
<dbReference type="PRINTS" id="PR00722">
    <property type="entry name" value="CHYMOTRYPSIN"/>
</dbReference>
<evidence type="ECO:0000256" key="7">
    <source>
        <dbReference type="SAM" id="SignalP"/>
    </source>
</evidence>
<protein>
    <submittedName>
        <fullName evidence="10">Transmembrane serine protease 3a</fullName>
    </submittedName>
</protein>
<keyword evidence="3" id="KW-0720">Serine protease</keyword>
<dbReference type="InterPro" id="IPR001314">
    <property type="entry name" value="Peptidase_S1A"/>
</dbReference>
<dbReference type="SMART" id="SM00202">
    <property type="entry name" value="SR"/>
    <property type="match status" value="1"/>
</dbReference>
<name>A0A8C5F9M8_GADMO</name>
<keyword evidence="2" id="KW-0378">Hydrolase</keyword>
<dbReference type="InterPro" id="IPR001190">
    <property type="entry name" value="SRCR"/>
</dbReference>
<feature type="disulfide bond" evidence="6">
    <location>
        <begin position="130"/>
        <end position="140"/>
    </location>
</feature>
<dbReference type="GO" id="GO:0006508">
    <property type="term" value="P:proteolysis"/>
    <property type="evidence" value="ECO:0007669"/>
    <property type="project" value="UniProtKB-KW"/>
</dbReference>
<dbReference type="Pfam" id="PF15494">
    <property type="entry name" value="SRCR_2"/>
    <property type="match status" value="1"/>
</dbReference>
<evidence type="ECO:0000313" key="11">
    <source>
        <dbReference type="Proteomes" id="UP000694546"/>
    </source>
</evidence>
<evidence type="ECO:0000313" key="10">
    <source>
        <dbReference type="Ensembl" id="ENSGMOP00000019586.2"/>
    </source>
</evidence>
<keyword evidence="1" id="KW-0645">Protease</keyword>
<keyword evidence="11" id="KW-1185">Reference proteome</keyword>
<evidence type="ECO:0000256" key="5">
    <source>
        <dbReference type="ARBA" id="ARBA00023180"/>
    </source>
</evidence>
<evidence type="ECO:0000256" key="3">
    <source>
        <dbReference type="ARBA" id="ARBA00022825"/>
    </source>
</evidence>
<dbReference type="Gene3D" id="3.10.250.10">
    <property type="entry name" value="SRCR-like domain"/>
    <property type="match status" value="1"/>
</dbReference>
<organism evidence="10 11">
    <name type="scientific">Gadus morhua</name>
    <name type="common">Atlantic cod</name>
    <dbReference type="NCBI Taxonomy" id="8049"/>
    <lineage>
        <taxon>Eukaryota</taxon>
        <taxon>Metazoa</taxon>
        <taxon>Chordata</taxon>
        <taxon>Craniata</taxon>
        <taxon>Vertebrata</taxon>
        <taxon>Euteleostomi</taxon>
        <taxon>Actinopterygii</taxon>
        <taxon>Neopterygii</taxon>
        <taxon>Teleostei</taxon>
        <taxon>Neoteleostei</taxon>
        <taxon>Acanthomorphata</taxon>
        <taxon>Zeiogadaria</taxon>
        <taxon>Gadariae</taxon>
        <taxon>Gadiformes</taxon>
        <taxon>Gadoidei</taxon>
        <taxon>Gadidae</taxon>
        <taxon>Gadus</taxon>
    </lineage>
</organism>
<dbReference type="GO" id="GO:0016020">
    <property type="term" value="C:membrane"/>
    <property type="evidence" value="ECO:0007669"/>
    <property type="project" value="InterPro"/>
</dbReference>
<evidence type="ECO:0000256" key="6">
    <source>
        <dbReference type="PROSITE-ProRule" id="PRU00196"/>
    </source>
</evidence>
<dbReference type="AlphaFoldDB" id="A0A8C5F9M8"/>
<keyword evidence="5" id="KW-0325">Glycoprotein</keyword>
<comment type="caution">
    <text evidence="6">Lacks conserved residue(s) required for the propagation of feature annotation.</text>
</comment>
<dbReference type="Proteomes" id="UP000694546">
    <property type="component" value="Chromosome 20"/>
</dbReference>
<dbReference type="OMA" id="FNEMTQP"/>
<evidence type="ECO:0000259" key="9">
    <source>
        <dbReference type="PROSITE" id="PS50287"/>
    </source>
</evidence>
<feature type="chain" id="PRO_5046181002" evidence="7">
    <location>
        <begin position="26"/>
        <end position="386"/>
    </location>
</feature>
<dbReference type="PROSITE" id="PS50287">
    <property type="entry name" value="SRCR_2"/>
    <property type="match status" value="1"/>
</dbReference>
<dbReference type="InterPro" id="IPR033116">
    <property type="entry name" value="TRYPSIN_SER"/>
</dbReference>
<dbReference type="SUPFAM" id="SSF50494">
    <property type="entry name" value="Trypsin-like serine proteases"/>
    <property type="match status" value="1"/>
</dbReference>
<dbReference type="PANTHER" id="PTHR24252:SF27">
    <property type="entry name" value="TRANSMEMBRANE PROTEASE SERINE 3-LIKE"/>
    <property type="match status" value="1"/>
</dbReference>
<dbReference type="SUPFAM" id="SSF56487">
    <property type="entry name" value="SRCR-like"/>
    <property type="match status" value="1"/>
</dbReference>
<dbReference type="CDD" id="cd00190">
    <property type="entry name" value="Tryp_SPc"/>
    <property type="match status" value="1"/>
</dbReference>
<evidence type="ECO:0000259" key="8">
    <source>
        <dbReference type="PROSITE" id="PS50240"/>
    </source>
</evidence>
<evidence type="ECO:0000256" key="1">
    <source>
        <dbReference type="ARBA" id="ARBA00022670"/>
    </source>
</evidence>
<keyword evidence="4 6" id="KW-1015">Disulfide bond</keyword>
<dbReference type="Pfam" id="PF00089">
    <property type="entry name" value="Trypsin"/>
    <property type="match status" value="1"/>
</dbReference>
<sequence length="386" mass="42133">HSGPPLLLLLYQYLMKVLLVKQCVARFALRPRAPPLAQCDGELDCDHGEDELSCAVTVVLAVRLSGKRGVLQVLSGGVWRTMCSDNWNNNLGRSACKQLGYPSSTDARIFLIMERFLIFHLLSFHSKTQCTSGKVTTIRCLECGTRPKNPNRIVGGNASTLGQFPWQVSLHFRSKHMCGGSIIAPQWILTVAHCVYKSPVQWTVHAGIVQQTLSSAHAQAVEQIFYHDQYQSDGVDYDIALMRLSQPLAFNGNVEPICLPHFGEDFEEGSMCWISGWGSTVDDGGLSLNAAQVALLSNKACNRAEVYQGFISPRMICAGYLAGGTDSCQGDSGGPLACEGPSVWKLVGATSWGIGCAEPNKPGVYTRITQLLSWVHQQMEVPCLTL</sequence>
<accession>A0A8C5F9M8</accession>
<dbReference type="InterPro" id="IPR036772">
    <property type="entry name" value="SRCR-like_dom_sf"/>
</dbReference>
<dbReference type="PROSITE" id="PS50240">
    <property type="entry name" value="TRYPSIN_DOM"/>
    <property type="match status" value="1"/>
</dbReference>
<keyword evidence="7" id="KW-0732">Signal</keyword>
<dbReference type="PROSITE" id="PS00135">
    <property type="entry name" value="TRYPSIN_SER"/>
    <property type="match status" value="1"/>
</dbReference>
<dbReference type="SMART" id="SM00020">
    <property type="entry name" value="Tryp_SPc"/>
    <property type="match status" value="1"/>
</dbReference>
<dbReference type="InterPro" id="IPR009003">
    <property type="entry name" value="Peptidase_S1_PA"/>
</dbReference>
<evidence type="ECO:0000256" key="2">
    <source>
        <dbReference type="ARBA" id="ARBA00022801"/>
    </source>
</evidence>
<dbReference type="GeneTree" id="ENSGT00940000158589"/>
<dbReference type="InterPro" id="IPR043504">
    <property type="entry name" value="Peptidase_S1_PA_chymotrypsin"/>
</dbReference>
<dbReference type="PANTHER" id="PTHR24252">
    <property type="entry name" value="ACROSIN-RELATED"/>
    <property type="match status" value="1"/>
</dbReference>
<feature type="domain" description="SRCR" evidence="9">
    <location>
        <begin position="56"/>
        <end position="140"/>
    </location>
</feature>
<evidence type="ECO:0000256" key="4">
    <source>
        <dbReference type="ARBA" id="ARBA00023157"/>
    </source>
</evidence>
<feature type="signal peptide" evidence="7">
    <location>
        <begin position="1"/>
        <end position="25"/>
    </location>
</feature>
<dbReference type="InterPro" id="IPR001254">
    <property type="entry name" value="Trypsin_dom"/>
</dbReference>